<gene>
    <name evidence="7" type="ORF">ABT404_41835</name>
</gene>
<dbReference type="Gene3D" id="3.40.50.10310">
    <property type="entry name" value="Creatininase"/>
    <property type="match status" value="1"/>
</dbReference>
<sequence length="296" mass="31081">MPSVITGPGGLSVPTGLDVPALAAQLGGSGAPLPWEELTWQEAGTTVAGSDAVIIPVGATEQHGPHLPLAVDTRICEAVALGVSALTGVPVLPPLAFGVSASHGGFAGTVALRPETLIAVVEDVIDSLYASGVRQFVLLNGHIWNNGALDVSAEKLRVRHRDARVRALGYVTMYPGPEVDGHVTYGRALMHANYFETSVMLHLAPGLVRMERATSHVDVDSFWDYRMDQVSETGVWGRDVTEANAAHGRAEFDRCVLTTARAVSAAVREPWPSAAHRPGDPAPAVPPQPSGLSHPA</sequence>
<dbReference type="RefSeq" id="WP_350789208.1">
    <property type="nucleotide sequence ID" value="NZ_JBEPEK010000509.1"/>
</dbReference>
<evidence type="ECO:0000256" key="2">
    <source>
        <dbReference type="ARBA" id="ARBA00022723"/>
    </source>
</evidence>
<name>A0ABV1XA78_9ACTN</name>
<reference evidence="7 8" key="1">
    <citation type="submission" date="2024-06" db="EMBL/GenBank/DDBJ databases">
        <title>The Natural Products Discovery Center: Release of the First 8490 Sequenced Strains for Exploring Actinobacteria Biosynthetic Diversity.</title>
        <authorList>
            <person name="Kalkreuter E."/>
            <person name="Kautsar S.A."/>
            <person name="Yang D."/>
            <person name="Bader C.D."/>
            <person name="Teijaro C.N."/>
            <person name="Fluegel L."/>
            <person name="Davis C.M."/>
            <person name="Simpson J.R."/>
            <person name="Lauterbach L."/>
            <person name="Steele A.D."/>
            <person name="Gui C."/>
            <person name="Meng S."/>
            <person name="Li G."/>
            <person name="Viehrig K."/>
            <person name="Ye F."/>
            <person name="Su P."/>
            <person name="Kiefer A.F."/>
            <person name="Nichols A."/>
            <person name="Cepeda A.J."/>
            <person name="Yan W."/>
            <person name="Fan B."/>
            <person name="Jiang Y."/>
            <person name="Adhikari A."/>
            <person name="Zheng C.-J."/>
            <person name="Schuster L."/>
            <person name="Cowan T.M."/>
            <person name="Smanski M.J."/>
            <person name="Chevrette M.G."/>
            <person name="De Carvalho L.P.S."/>
            <person name="Shen B."/>
        </authorList>
    </citation>
    <scope>NUCLEOTIDE SEQUENCE [LARGE SCALE GENOMIC DNA]</scope>
    <source>
        <strain evidence="7 8">NPDC000234</strain>
    </source>
</reference>
<evidence type="ECO:0000313" key="8">
    <source>
        <dbReference type="Proteomes" id="UP001474181"/>
    </source>
</evidence>
<organism evidence="7 8">
    <name type="scientific">Streptomyces hyaluromycini</name>
    <dbReference type="NCBI Taxonomy" id="1377993"/>
    <lineage>
        <taxon>Bacteria</taxon>
        <taxon>Bacillati</taxon>
        <taxon>Actinomycetota</taxon>
        <taxon>Actinomycetes</taxon>
        <taxon>Kitasatosporales</taxon>
        <taxon>Streptomycetaceae</taxon>
        <taxon>Streptomyces</taxon>
    </lineage>
</organism>
<keyword evidence="3" id="KW-0378">Hydrolase</keyword>
<proteinExistence type="inferred from homology"/>
<accession>A0ABV1XA78</accession>
<dbReference type="Proteomes" id="UP001474181">
    <property type="component" value="Unassembled WGS sequence"/>
</dbReference>
<keyword evidence="8" id="KW-1185">Reference proteome</keyword>
<comment type="cofactor">
    <cofactor evidence="1">
        <name>Zn(2+)</name>
        <dbReference type="ChEBI" id="CHEBI:29105"/>
    </cofactor>
</comment>
<dbReference type="InterPro" id="IPR003785">
    <property type="entry name" value="Creatininase/forma_Hydrolase"/>
</dbReference>
<evidence type="ECO:0000256" key="3">
    <source>
        <dbReference type="ARBA" id="ARBA00022801"/>
    </source>
</evidence>
<feature type="compositionally biased region" description="Pro residues" evidence="6">
    <location>
        <begin position="280"/>
        <end position="289"/>
    </location>
</feature>
<evidence type="ECO:0000256" key="1">
    <source>
        <dbReference type="ARBA" id="ARBA00001947"/>
    </source>
</evidence>
<dbReference type="Pfam" id="PF02633">
    <property type="entry name" value="Creatininase"/>
    <property type="match status" value="1"/>
</dbReference>
<protein>
    <submittedName>
        <fullName evidence="7">Creatininase family protein</fullName>
    </submittedName>
</protein>
<evidence type="ECO:0000256" key="4">
    <source>
        <dbReference type="ARBA" id="ARBA00022833"/>
    </source>
</evidence>
<dbReference type="PANTHER" id="PTHR35005:SF1">
    <property type="entry name" value="2-AMINO-5-FORMYLAMINO-6-RIBOSYLAMINOPYRIMIDIN-4(3H)-ONE 5'-MONOPHOSPHATE DEFORMYLASE"/>
    <property type="match status" value="1"/>
</dbReference>
<keyword evidence="4" id="KW-0862">Zinc</keyword>
<dbReference type="PANTHER" id="PTHR35005">
    <property type="entry name" value="3-DEHYDRO-SCYLLO-INOSOSE HYDROLASE"/>
    <property type="match status" value="1"/>
</dbReference>
<evidence type="ECO:0000313" key="7">
    <source>
        <dbReference type="EMBL" id="MER7185929.1"/>
    </source>
</evidence>
<dbReference type="InterPro" id="IPR024087">
    <property type="entry name" value="Creatininase-like_sf"/>
</dbReference>
<feature type="region of interest" description="Disordered" evidence="6">
    <location>
        <begin position="269"/>
        <end position="296"/>
    </location>
</feature>
<comment type="caution">
    <text evidence="7">The sequence shown here is derived from an EMBL/GenBank/DDBJ whole genome shotgun (WGS) entry which is preliminary data.</text>
</comment>
<evidence type="ECO:0000256" key="6">
    <source>
        <dbReference type="SAM" id="MobiDB-lite"/>
    </source>
</evidence>
<evidence type="ECO:0000256" key="5">
    <source>
        <dbReference type="ARBA" id="ARBA00024029"/>
    </source>
</evidence>
<comment type="similarity">
    <text evidence="5">Belongs to the creatininase superfamily.</text>
</comment>
<dbReference type="SUPFAM" id="SSF102215">
    <property type="entry name" value="Creatininase"/>
    <property type="match status" value="1"/>
</dbReference>
<dbReference type="EMBL" id="JBEPEK010000509">
    <property type="protein sequence ID" value="MER7185929.1"/>
    <property type="molecule type" value="Genomic_DNA"/>
</dbReference>
<keyword evidence="2" id="KW-0479">Metal-binding</keyword>